<keyword evidence="3" id="KW-1185">Reference proteome</keyword>
<gene>
    <name evidence="2" type="ORF">DFR70_114152</name>
</gene>
<evidence type="ECO:0000313" key="2">
    <source>
        <dbReference type="EMBL" id="PXX58468.1"/>
    </source>
</evidence>
<proteinExistence type="predicted"/>
<reference evidence="2 3" key="1">
    <citation type="submission" date="2018-05" db="EMBL/GenBank/DDBJ databases">
        <title>Genomic Encyclopedia of Type Strains, Phase IV (KMG-IV): sequencing the most valuable type-strain genomes for metagenomic binning, comparative biology and taxonomic classification.</title>
        <authorList>
            <person name="Goeker M."/>
        </authorList>
    </citation>
    <scope>NUCLEOTIDE SEQUENCE [LARGE SCALE GENOMIC DNA]</scope>
    <source>
        <strain evidence="2 3">DSM 44704</strain>
    </source>
</reference>
<dbReference type="Proteomes" id="UP000247569">
    <property type="component" value="Unassembled WGS sequence"/>
</dbReference>
<name>A0A318K5U5_9NOCA</name>
<dbReference type="EMBL" id="QJKF01000014">
    <property type="protein sequence ID" value="PXX58468.1"/>
    <property type="molecule type" value="Genomic_DNA"/>
</dbReference>
<comment type="caution">
    <text evidence="2">The sequence shown here is derived from an EMBL/GenBank/DDBJ whole genome shotgun (WGS) entry which is preliminary data.</text>
</comment>
<protein>
    <recommendedName>
        <fullName evidence="4">HTH IS21-type domain-containing protein</fullName>
    </recommendedName>
</protein>
<organism evidence="2 3">
    <name type="scientific">Nocardia tenerifensis</name>
    <dbReference type="NCBI Taxonomy" id="228006"/>
    <lineage>
        <taxon>Bacteria</taxon>
        <taxon>Bacillati</taxon>
        <taxon>Actinomycetota</taxon>
        <taxon>Actinomycetes</taxon>
        <taxon>Mycobacteriales</taxon>
        <taxon>Nocardiaceae</taxon>
        <taxon>Nocardia</taxon>
    </lineage>
</organism>
<dbReference type="RefSeq" id="WP_040734697.1">
    <property type="nucleotide sequence ID" value="NZ_QJKF01000014.1"/>
</dbReference>
<evidence type="ECO:0008006" key="4">
    <source>
        <dbReference type="Google" id="ProtNLM"/>
    </source>
</evidence>
<dbReference type="AlphaFoldDB" id="A0A318K5U5"/>
<feature type="region of interest" description="Disordered" evidence="1">
    <location>
        <begin position="139"/>
        <end position="158"/>
    </location>
</feature>
<sequence>MPPNQSKAQLYAAIRRDSRAGMSGRELRRKYNVGYHTVNAALTSAFPEKRKEYPARASKLDPFKPFIDETLRADLDAPRKQRHTIKRIFERLMDERGMTDVAYQTARDYVDRRKPQIRVEAGREPPQVFIPQTQTIWRGGSERGRARSASISRWRRRR</sequence>
<evidence type="ECO:0000313" key="3">
    <source>
        <dbReference type="Proteomes" id="UP000247569"/>
    </source>
</evidence>
<evidence type="ECO:0000256" key="1">
    <source>
        <dbReference type="SAM" id="MobiDB-lite"/>
    </source>
</evidence>
<accession>A0A318K5U5</accession>